<dbReference type="SUPFAM" id="SSF56672">
    <property type="entry name" value="DNA/RNA polymerases"/>
    <property type="match status" value="1"/>
</dbReference>
<dbReference type="InterPro" id="IPR000477">
    <property type="entry name" value="RT_dom"/>
</dbReference>
<keyword evidence="2" id="KW-0808">Transferase</keyword>
<dbReference type="Gene3D" id="3.10.10.10">
    <property type="entry name" value="HIV Type 1 Reverse Transcriptase, subunit A, domain 1"/>
    <property type="match status" value="1"/>
</dbReference>
<organism evidence="10 11">
    <name type="scientific">Thelohanellus kitauei</name>
    <name type="common">Myxosporean</name>
    <dbReference type="NCBI Taxonomy" id="669202"/>
    <lineage>
        <taxon>Eukaryota</taxon>
        <taxon>Metazoa</taxon>
        <taxon>Cnidaria</taxon>
        <taxon>Myxozoa</taxon>
        <taxon>Myxosporea</taxon>
        <taxon>Bivalvulida</taxon>
        <taxon>Platysporina</taxon>
        <taxon>Myxobolidae</taxon>
        <taxon>Thelohanellus</taxon>
    </lineage>
</organism>
<dbReference type="InterPro" id="IPR001584">
    <property type="entry name" value="Integrase_cat-core"/>
</dbReference>
<dbReference type="PANTHER" id="PTHR37984:SF5">
    <property type="entry name" value="PROTEIN NYNRIN-LIKE"/>
    <property type="match status" value="1"/>
</dbReference>
<keyword evidence="7" id="KW-0695">RNA-directed DNA polymerase</keyword>
<dbReference type="Gene3D" id="3.30.420.10">
    <property type="entry name" value="Ribonuclease H-like superfamily/Ribonuclease H"/>
    <property type="match status" value="1"/>
</dbReference>
<evidence type="ECO:0000256" key="3">
    <source>
        <dbReference type="ARBA" id="ARBA00022695"/>
    </source>
</evidence>
<evidence type="ECO:0000256" key="6">
    <source>
        <dbReference type="ARBA" id="ARBA00022801"/>
    </source>
</evidence>
<evidence type="ECO:0000256" key="5">
    <source>
        <dbReference type="ARBA" id="ARBA00022759"/>
    </source>
</evidence>
<dbReference type="Gene3D" id="3.30.70.270">
    <property type="match status" value="2"/>
</dbReference>
<gene>
    <name evidence="10" type="ORF">RF11_01813</name>
</gene>
<evidence type="ECO:0000256" key="7">
    <source>
        <dbReference type="ARBA" id="ARBA00022918"/>
    </source>
</evidence>
<reference evidence="10 11" key="1">
    <citation type="journal article" date="2014" name="Genome Biol. Evol.">
        <title>The genome of the myxosporean Thelohanellus kitauei shows adaptations to nutrient acquisition within its fish host.</title>
        <authorList>
            <person name="Yang Y."/>
            <person name="Xiong J."/>
            <person name="Zhou Z."/>
            <person name="Huo F."/>
            <person name="Miao W."/>
            <person name="Ran C."/>
            <person name="Liu Y."/>
            <person name="Zhang J."/>
            <person name="Feng J."/>
            <person name="Wang M."/>
            <person name="Wang M."/>
            <person name="Wang L."/>
            <person name="Yao B."/>
        </authorList>
    </citation>
    <scope>NUCLEOTIDE SEQUENCE [LARGE SCALE GENOMIC DNA]</scope>
    <source>
        <strain evidence="10">Wuqing</strain>
    </source>
</reference>
<dbReference type="PROSITE" id="PS50878">
    <property type="entry name" value="RT_POL"/>
    <property type="match status" value="1"/>
</dbReference>
<comment type="caution">
    <text evidence="10">The sequence shown here is derived from an EMBL/GenBank/DDBJ whole genome shotgun (WGS) entry which is preliminary data.</text>
</comment>
<evidence type="ECO:0000259" key="8">
    <source>
        <dbReference type="PROSITE" id="PS50878"/>
    </source>
</evidence>
<dbReference type="Pfam" id="PF17921">
    <property type="entry name" value="Integrase_H2C2"/>
    <property type="match status" value="1"/>
</dbReference>
<evidence type="ECO:0000313" key="10">
    <source>
        <dbReference type="EMBL" id="KII74159.1"/>
    </source>
</evidence>
<dbReference type="CDD" id="cd09274">
    <property type="entry name" value="RNase_HI_RT_Ty3"/>
    <property type="match status" value="1"/>
</dbReference>
<keyword evidence="5" id="KW-0255">Endonuclease</keyword>
<dbReference type="SUPFAM" id="SSF53098">
    <property type="entry name" value="Ribonuclease H-like"/>
    <property type="match status" value="1"/>
</dbReference>
<dbReference type="PROSITE" id="PS50994">
    <property type="entry name" value="INTEGRASE"/>
    <property type="match status" value="1"/>
</dbReference>
<evidence type="ECO:0000256" key="4">
    <source>
        <dbReference type="ARBA" id="ARBA00022722"/>
    </source>
</evidence>
<evidence type="ECO:0000259" key="9">
    <source>
        <dbReference type="PROSITE" id="PS50994"/>
    </source>
</evidence>
<dbReference type="Pfam" id="PF00078">
    <property type="entry name" value="RVT_1"/>
    <property type="match status" value="1"/>
</dbReference>
<dbReference type="InterPro" id="IPR043502">
    <property type="entry name" value="DNA/RNA_pol_sf"/>
</dbReference>
<dbReference type="Pfam" id="PF17917">
    <property type="entry name" value="RT_RNaseH"/>
    <property type="match status" value="1"/>
</dbReference>
<dbReference type="InterPro" id="IPR050951">
    <property type="entry name" value="Retrovirus_Pol_polyprotein"/>
</dbReference>
<dbReference type="Proteomes" id="UP000031668">
    <property type="component" value="Unassembled WGS sequence"/>
</dbReference>
<dbReference type="EC" id="2.7.7.49" evidence="1"/>
<dbReference type="InterPro" id="IPR041373">
    <property type="entry name" value="RT_RNaseH"/>
</dbReference>
<keyword evidence="11" id="KW-1185">Reference proteome</keyword>
<dbReference type="GO" id="GO:0004519">
    <property type="term" value="F:endonuclease activity"/>
    <property type="evidence" value="ECO:0007669"/>
    <property type="project" value="UniProtKB-KW"/>
</dbReference>
<dbReference type="FunFam" id="3.30.70.270:FF:000020">
    <property type="entry name" value="Transposon Tf2-6 polyprotein-like Protein"/>
    <property type="match status" value="1"/>
</dbReference>
<evidence type="ECO:0000256" key="1">
    <source>
        <dbReference type="ARBA" id="ARBA00012493"/>
    </source>
</evidence>
<dbReference type="OMA" id="ENTESMC"/>
<dbReference type="InterPro" id="IPR021109">
    <property type="entry name" value="Peptidase_aspartic_dom_sf"/>
</dbReference>
<dbReference type="GO" id="GO:0016787">
    <property type="term" value="F:hydrolase activity"/>
    <property type="evidence" value="ECO:0007669"/>
    <property type="project" value="UniProtKB-KW"/>
</dbReference>
<name>A0A0C2J8Q5_THEKT</name>
<keyword evidence="6" id="KW-0378">Hydrolase</keyword>
<dbReference type="GO" id="GO:0003676">
    <property type="term" value="F:nucleic acid binding"/>
    <property type="evidence" value="ECO:0007669"/>
    <property type="project" value="InterPro"/>
</dbReference>
<dbReference type="CDD" id="cd01647">
    <property type="entry name" value="RT_LTR"/>
    <property type="match status" value="1"/>
</dbReference>
<evidence type="ECO:0000313" key="11">
    <source>
        <dbReference type="Proteomes" id="UP000031668"/>
    </source>
</evidence>
<dbReference type="GO" id="GO:0015074">
    <property type="term" value="P:DNA integration"/>
    <property type="evidence" value="ECO:0007669"/>
    <property type="project" value="InterPro"/>
</dbReference>
<dbReference type="SUPFAM" id="SSF50630">
    <property type="entry name" value="Acid proteases"/>
    <property type="match status" value="1"/>
</dbReference>
<dbReference type="PANTHER" id="PTHR37984">
    <property type="entry name" value="PROTEIN CBG26694"/>
    <property type="match status" value="1"/>
</dbReference>
<proteinExistence type="predicted"/>
<dbReference type="InterPro" id="IPR041588">
    <property type="entry name" value="Integrase_H2C2"/>
</dbReference>
<dbReference type="Pfam" id="PF00665">
    <property type="entry name" value="rve"/>
    <property type="match status" value="1"/>
</dbReference>
<dbReference type="FunFam" id="3.10.20.370:FF:000001">
    <property type="entry name" value="Retrovirus-related Pol polyprotein from transposon 17.6-like protein"/>
    <property type="match status" value="1"/>
</dbReference>
<dbReference type="OrthoDB" id="5956516at2759"/>
<dbReference type="Gene3D" id="2.40.70.10">
    <property type="entry name" value="Acid Proteases"/>
    <property type="match status" value="1"/>
</dbReference>
<dbReference type="GO" id="GO:0003964">
    <property type="term" value="F:RNA-directed DNA polymerase activity"/>
    <property type="evidence" value="ECO:0007669"/>
    <property type="project" value="UniProtKB-KW"/>
</dbReference>
<keyword evidence="4" id="KW-0540">Nuclease</keyword>
<dbReference type="InterPro" id="IPR043128">
    <property type="entry name" value="Rev_trsase/Diguanyl_cyclase"/>
</dbReference>
<protein>
    <recommendedName>
        <fullName evidence="1">RNA-directed DNA polymerase</fullName>
        <ecNumber evidence="1">2.7.7.49</ecNumber>
    </recommendedName>
</protein>
<dbReference type="InterPro" id="IPR036397">
    <property type="entry name" value="RNaseH_sf"/>
</dbReference>
<keyword evidence="3" id="KW-0548">Nucleotidyltransferase</keyword>
<feature type="domain" description="Reverse transcriptase" evidence="8">
    <location>
        <begin position="482"/>
        <end position="660"/>
    </location>
</feature>
<accession>A0A0C2J8Q5</accession>
<dbReference type="InterPro" id="IPR012337">
    <property type="entry name" value="RNaseH-like_sf"/>
</dbReference>
<evidence type="ECO:0000256" key="2">
    <source>
        <dbReference type="ARBA" id="ARBA00022679"/>
    </source>
</evidence>
<dbReference type="Gene3D" id="1.10.340.70">
    <property type="match status" value="1"/>
</dbReference>
<feature type="domain" description="Integrase catalytic" evidence="9">
    <location>
        <begin position="1027"/>
        <end position="1183"/>
    </location>
</feature>
<sequence>MEDMAKLIKGLLKAQQENTEALIKSQAESQNRMLHAISEIVSRTNLVPAFQPFESSKETFSNYVSRLEQHFTSSSVTIASDKKSKFLSWVGPETLVLLGKVFPDFQKASYEEIVKQLLQYWDDECHFIHARVEFTRCALKPGQSYKEWVAELRSIAQKCRFVCPQKECNCSLIDENIRDAVIIRTPHKNIQSALLQIKNPSLDQVVSVAESMILTSKTMEAIQKEDSPTIVNRIENKQVEPARQRWKSCKNCYVSHDRKNCRHVTKRCDICQKLGHLAEVCMSRSKRPTERKPIQAIHINTLRKSDQLIILAMIEGHSERFLVDTGSPCSIININAFRNLGINDIMPCDHQLISYGGTNIPIMGNVEVTMSYDNDSCRISVYVVDSISCCNIIGIDAIRQLKIDVNSLIHTKSINCVGTQVVSSPIHLKYKQLFDANRLGLCKGISAHLYLKPNSIPKFSKCRSIPYALYDKVKEELNRQVEKGILTPIDHSEWAFPIVVVQKPNGRVRICSDFRDGLNSQINTEQYPLPKIDDLLLKLKDTRVLSKIDLRDAYFQVELDEESKKLTVINTPFGLFRYNRLPFGVSSAPAIFQRYIDNLICKIPNCAAFLDDIIISGSSLESHMSTLNAVLSTLMENGLSCSAEKCEFLQDEVTYLGQSISRKGILPSPKKVAAIVELPLPKSRAELDCFLGKVNFYSKFLDNFAHICEPLYELRKKDRTFFMDQRCIRAVETLKKMIAEATFLTIFNPEIPIILSTDASSYGLGAVLSHRFPDGSEAPIAHASKTLSEQQRKYSQLEKEGLAVIFGIKKFNQYLYGRKFELITDNQCLVSLFNPRKKFPVLAAQRIQRWAMILLGYDYTVKYRSTKEHANADALSRLPVGSDVDFDVQNSEHVCCLKIMDNELDHRRIQEETRKDSILSEVLFWIQNGWPEIKSDSEFYFYYSIREFLSIEDGILIMNRSMPRVVIPTVLIPSFLKLLHKGHWGSSRMKNLARQYCYWHNIDKDIDELSKSCIPCRENAKLVPSEYTSWPKASSAFERVHVDFLGPFKGYIWLILVDAYSHFPFVVKMSGFSSLLTIAALKSIFAIEGLPETIVSDNGKQFVSAEFANFCNRNNIKRVLSPPYHPSSNGQAERFVQTFKSSINKQMADGTDLDEAVFECLLTYRSTPFDGELTPFELLHGRQARNFLASRIKAPKSYQWSDSEFSSNQRVWIREYNQKNRWLKGIVTRSVGSRLYEVKVGGRIMIRHRNQMRLCHRESNEEEIQYYHQPETTEKAQEQETQQLRRSTRISRPSERFVPWWQGKVI</sequence>
<dbReference type="EMBL" id="JWZT01000521">
    <property type="protein sequence ID" value="KII74159.1"/>
    <property type="molecule type" value="Genomic_DNA"/>
</dbReference>